<evidence type="ECO:0000313" key="2">
    <source>
        <dbReference type="Proteomes" id="UP000054266"/>
    </source>
</evidence>
<proteinExistence type="predicted"/>
<accession>A0A0D2D2K3</accession>
<sequence length="146" mass="15859">MTTNASVRMRSFCNGDRQLNTGRHNSFANCYIRQKAADWPPQSNNSTWLLLVTKLGDDSFRIVLVEVDGPDAVQGNYGLRMEQCGPQRIVVPEGDLITTHAASVTSSLGLHTTRKAPCATLGGSEPWASMMGLLKKNRGHCDGVPS</sequence>
<dbReference type="EMBL" id="KN846957">
    <property type="protein sequence ID" value="KIW71726.1"/>
    <property type="molecule type" value="Genomic_DNA"/>
</dbReference>
<gene>
    <name evidence="1" type="ORF">PV04_03861</name>
</gene>
<reference evidence="1 2" key="1">
    <citation type="submission" date="2015-01" db="EMBL/GenBank/DDBJ databases">
        <title>The Genome Sequence of Capronia semiimmersa CBS27337.</title>
        <authorList>
            <consortium name="The Broad Institute Genomics Platform"/>
            <person name="Cuomo C."/>
            <person name="de Hoog S."/>
            <person name="Gorbushina A."/>
            <person name="Stielow B."/>
            <person name="Teixiera M."/>
            <person name="Abouelleil A."/>
            <person name="Chapman S.B."/>
            <person name="Priest M."/>
            <person name="Young S.K."/>
            <person name="Wortman J."/>
            <person name="Nusbaum C."/>
            <person name="Birren B."/>
        </authorList>
    </citation>
    <scope>NUCLEOTIDE SEQUENCE [LARGE SCALE GENOMIC DNA]</scope>
    <source>
        <strain evidence="1 2">CBS 27337</strain>
    </source>
</reference>
<organism evidence="1 2">
    <name type="scientific">Phialophora macrospora</name>
    <dbReference type="NCBI Taxonomy" id="1851006"/>
    <lineage>
        <taxon>Eukaryota</taxon>
        <taxon>Fungi</taxon>
        <taxon>Dikarya</taxon>
        <taxon>Ascomycota</taxon>
        <taxon>Pezizomycotina</taxon>
        <taxon>Eurotiomycetes</taxon>
        <taxon>Chaetothyriomycetidae</taxon>
        <taxon>Chaetothyriales</taxon>
        <taxon>Herpotrichiellaceae</taxon>
        <taxon>Phialophora</taxon>
    </lineage>
</organism>
<dbReference type="AlphaFoldDB" id="A0A0D2D2K3"/>
<evidence type="ECO:0000313" key="1">
    <source>
        <dbReference type="EMBL" id="KIW71726.1"/>
    </source>
</evidence>
<dbReference type="Proteomes" id="UP000054266">
    <property type="component" value="Unassembled WGS sequence"/>
</dbReference>
<keyword evidence="2" id="KW-1185">Reference proteome</keyword>
<name>A0A0D2D2K3_9EURO</name>
<dbReference type="HOGENOM" id="CLU_1777200_0_0_1"/>
<protein>
    <submittedName>
        <fullName evidence="1">Uncharacterized protein</fullName>
    </submittedName>
</protein>